<evidence type="ECO:0000313" key="2">
    <source>
        <dbReference type="Proteomes" id="UP000036890"/>
    </source>
</evidence>
<dbReference type="EMBL" id="AJLO02000002">
    <property type="protein sequence ID" value="KOF01175.1"/>
    <property type="molecule type" value="Genomic_DNA"/>
</dbReference>
<evidence type="ECO:0000313" key="1">
    <source>
        <dbReference type="EMBL" id="KOF01175.1"/>
    </source>
</evidence>
<name>A0A0L8AGB3_9GAMM</name>
<dbReference type="Proteomes" id="UP000036890">
    <property type="component" value="Unassembled WGS sequence"/>
</dbReference>
<accession>A0A0L8AGB3</accession>
<protein>
    <submittedName>
        <fullName evidence="1">Uncharacterized protein</fullName>
    </submittedName>
</protein>
<reference evidence="1 2" key="1">
    <citation type="journal article" date="2012" name="J. Bacteriol.">
        <title>Genome sequence of a novel nicotine-degrading strain, Pseudomonas geniculata N1.</title>
        <authorList>
            <person name="Tang H."/>
            <person name="Yu H."/>
            <person name="Tai C."/>
            <person name="Huang K."/>
            <person name="Liu Y."/>
            <person name="Wang L."/>
            <person name="Yao Y."/>
            <person name="Wu G."/>
            <person name="Xu P."/>
        </authorList>
    </citation>
    <scope>NUCLEOTIDE SEQUENCE [LARGE SCALE GENOMIC DNA]</scope>
    <source>
        <strain evidence="1 2">N1</strain>
    </source>
</reference>
<gene>
    <name evidence="1" type="ORF">W7K_00660</name>
</gene>
<sequence length="187" mass="20068">MNPIEPVNAVQLGTLIKVVSAIHELPADRLPALKGRFRNFLKMGFPAVRSVGTGSRAEYWPAHVAQVLVAFELVAFRVPQTAAAHCVSAFATEVEAAFGAAARALAKPKPADARTLLLVASKGLLDDAKRPVHGDMSIIVAAGAEEATKQETVLAIDVRRLVERAARAARATDEPFTERFFMSLGRD</sequence>
<dbReference type="AlphaFoldDB" id="A0A0L8AGB3"/>
<comment type="caution">
    <text evidence="1">The sequence shown here is derived from an EMBL/GenBank/DDBJ whole genome shotgun (WGS) entry which is preliminary data.</text>
</comment>
<organism evidence="1 2">
    <name type="scientific">Stenotrophomonas geniculata N1</name>
    <dbReference type="NCBI Taxonomy" id="1167641"/>
    <lineage>
        <taxon>Bacteria</taxon>
        <taxon>Pseudomonadati</taxon>
        <taxon>Pseudomonadota</taxon>
        <taxon>Gammaproteobacteria</taxon>
        <taxon>Lysobacterales</taxon>
        <taxon>Lysobacteraceae</taxon>
        <taxon>Stenotrophomonas</taxon>
    </lineage>
</organism>
<proteinExistence type="predicted"/>